<dbReference type="InterPro" id="IPR021218">
    <property type="entry name" value="DUF2784"/>
</dbReference>
<proteinExistence type="predicted"/>
<protein>
    <submittedName>
        <fullName evidence="2">DUF2784 domain-containing protein</fullName>
    </submittedName>
</protein>
<dbReference type="Pfam" id="PF10861">
    <property type="entry name" value="DUF2784"/>
    <property type="match status" value="1"/>
</dbReference>
<keyword evidence="1" id="KW-1133">Transmembrane helix</keyword>
<evidence type="ECO:0000313" key="2">
    <source>
        <dbReference type="EMBL" id="MCV7379442.1"/>
    </source>
</evidence>
<evidence type="ECO:0000313" key="3">
    <source>
        <dbReference type="Proteomes" id="UP001141650"/>
    </source>
</evidence>
<sequence>MKTAHRAIVTFTVGAHLAYLAYVPSGGFLALRWPRTIWLHVACVCWGVAVVGLPLPCPLTSLEDWARARAGMRPLPATGFIDRYLAGACYPSGRTRTAQALAFLAAAVSWIALAGKHRGARVGPAARRYPNRHDRQAVPRGCAIPPVRDGRSC</sequence>
<dbReference type="AlphaFoldDB" id="A0AA41XQF3"/>
<evidence type="ECO:0000256" key="1">
    <source>
        <dbReference type="SAM" id="Phobius"/>
    </source>
</evidence>
<accession>A0AA41XQF3</accession>
<dbReference type="Proteomes" id="UP001141650">
    <property type="component" value="Unassembled WGS sequence"/>
</dbReference>
<reference evidence="2" key="2">
    <citation type="journal article" date="2022" name="BMC Genomics">
        <title>Comparative genome analysis of mycobacteria focusing on tRNA and non-coding RNA.</title>
        <authorList>
            <person name="Behra P.R.K."/>
            <person name="Pettersson B.M.F."/>
            <person name="Ramesh M."/>
            <person name="Das S."/>
            <person name="Dasgupta S."/>
            <person name="Kirsebom L.A."/>
        </authorList>
    </citation>
    <scope>NUCLEOTIDE SEQUENCE</scope>
    <source>
        <strain evidence="2">CCUG 55640</strain>
    </source>
</reference>
<keyword evidence="1" id="KW-0812">Transmembrane</keyword>
<gene>
    <name evidence="2" type="ORF">H7K38_12365</name>
</gene>
<dbReference type="EMBL" id="JACKVH010000012">
    <property type="protein sequence ID" value="MCV7379442.1"/>
    <property type="molecule type" value="Genomic_DNA"/>
</dbReference>
<keyword evidence="1" id="KW-0472">Membrane</keyword>
<comment type="caution">
    <text evidence="2">The sequence shown here is derived from an EMBL/GenBank/DDBJ whole genome shotgun (WGS) entry which is preliminary data.</text>
</comment>
<organism evidence="2 3">
    <name type="scientific">Mycobacterium alsense</name>
    <dbReference type="NCBI Taxonomy" id="324058"/>
    <lineage>
        <taxon>Bacteria</taxon>
        <taxon>Bacillati</taxon>
        <taxon>Actinomycetota</taxon>
        <taxon>Actinomycetes</taxon>
        <taxon>Mycobacteriales</taxon>
        <taxon>Mycobacteriaceae</taxon>
        <taxon>Mycobacterium</taxon>
    </lineage>
</organism>
<reference evidence="2" key="1">
    <citation type="submission" date="2020-07" db="EMBL/GenBank/DDBJ databases">
        <authorList>
            <person name="Pettersson B.M.F."/>
            <person name="Behra P.R.K."/>
            <person name="Ramesh M."/>
            <person name="Das S."/>
            <person name="Dasgupta S."/>
            <person name="Kirsebom L.A."/>
        </authorList>
    </citation>
    <scope>NUCLEOTIDE SEQUENCE</scope>
    <source>
        <strain evidence="2">CCUG 55640</strain>
    </source>
</reference>
<feature type="transmembrane region" description="Helical" evidence="1">
    <location>
        <begin position="7"/>
        <end position="31"/>
    </location>
</feature>
<name>A0AA41XQF3_9MYCO</name>